<dbReference type="EMBL" id="ML992667">
    <property type="protein sequence ID" value="KAF2214889.1"/>
    <property type="molecule type" value="Genomic_DNA"/>
</dbReference>
<feature type="compositionally biased region" description="Basic residues" evidence="1">
    <location>
        <begin position="286"/>
        <end position="296"/>
    </location>
</feature>
<dbReference type="AlphaFoldDB" id="A0A6A6FNB2"/>
<name>A0A6A6FNB2_9PEZI</name>
<accession>A0A6A6FNB2</accession>
<feature type="region of interest" description="Disordered" evidence="1">
    <location>
        <begin position="271"/>
        <end position="296"/>
    </location>
</feature>
<evidence type="ECO:0000313" key="3">
    <source>
        <dbReference type="Proteomes" id="UP000799539"/>
    </source>
</evidence>
<proteinExistence type="predicted"/>
<reference evidence="2" key="1">
    <citation type="journal article" date="2020" name="Stud. Mycol.">
        <title>101 Dothideomycetes genomes: a test case for predicting lifestyles and emergence of pathogens.</title>
        <authorList>
            <person name="Haridas S."/>
            <person name="Albert R."/>
            <person name="Binder M."/>
            <person name="Bloem J."/>
            <person name="Labutti K."/>
            <person name="Salamov A."/>
            <person name="Andreopoulos B."/>
            <person name="Baker S."/>
            <person name="Barry K."/>
            <person name="Bills G."/>
            <person name="Bluhm B."/>
            <person name="Cannon C."/>
            <person name="Castanera R."/>
            <person name="Culley D."/>
            <person name="Daum C."/>
            <person name="Ezra D."/>
            <person name="Gonzalez J."/>
            <person name="Henrissat B."/>
            <person name="Kuo A."/>
            <person name="Liang C."/>
            <person name="Lipzen A."/>
            <person name="Lutzoni F."/>
            <person name="Magnuson J."/>
            <person name="Mondo S."/>
            <person name="Nolan M."/>
            <person name="Ohm R."/>
            <person name="Pangilinan J."/>
            <person name="Park H.-J."/>
            <person name="Ramirez L."/>
            <person name="Alfaro M."/>
            <person name="Sun H."/>
            <person name="Tritt A."/>
            <person name="Yoshinaga Y."/>
            <person name="Zwiers L.-H."/>
            <person name="Turgeon B."/>
            <person name="Goodwin S."/>
            <person name="Spatafora J."/>
            <person name="Crous P."/>
            <person name="Grigoriev I."/>
        </authorList>
    </citation>
    <scope>NUCLEOTIDE SEQUENCE</scope>
    <source>
        <strain evidence="2">SCOH1-5</strain>
    </source>
</reference>
<evidence type="ECO:0000313" key="2">
    <source>
        <dbReference type="EMBL" id="KAF2214889.1"/>
    </source>
</evidence>
<sequence>MAIQIHPYWRGAVEEAREERSRRARQPPPDKGSDDCHIQHGCFVLHPTKRTGYTFVDGRSAVLGLPTVFNPFHPSSAVAGWPCADEQHYEGDGRIATDPLHRRFPAVPRVPGNPTVNWQQRNTIEPWPLENFWRTRHNNVDIMMRSYNIPDLEFTHQQGVQAVGRELMNLLDDVGTQECSYEDFMSSSAPPANPLFEQSNGPLTDQTDSVGHFNLGLQAYDPRFSNEPYNGVGGFSRGNDRGARMQAQGKQYLDTHTTDDLAAVVDQNGFRASSGTATPNWDKAGHFRARSSRPAP</sequence>
<evidence type="ECO:0000256" key="1">
    <source>
        <dbReference type="SAM" id="MobiDB-lite"/>
    </source>
</evidence>
<protein>
    <submittedName>
        <fullName evidence="2">Uncharacterized protein</fullName>
    </submittedName>
</protein>
<dbReference type="Proteomes" id="UP000799539">
    <property type="component" value="Unassembled WGS sequence"/>
</dbReference>
<organism evidence="2 3">
    <name type="scientific">Cercospora zeae-maydis SCOH1-5</name>
    <dbReference type="NCBI Taxonomy" id="717836"/>
    <lineage>
        <taxon>Eukaryota</taxon>
        <taxon>Fungi</taxon>
        <taxon>Dikarya</taxon>
        <taxon>Ascomycota</taxon>
        <taxon>Pezizomycotina</taxon>
        <taxon>Dothideomycetes</taxon>
        <taxon>Dothideomycetidae</taxon>
        <taxon>Mycosphaerellales</taxon>
        <taxon>Mycosphaerellaceae</taxon>
        <taxon>Cercospora</taxon>
    </lineage>
</organism>
<feature type="region of interest" description="Disordered" evidence="1">
    <location>
        <begin position="14"/>
        <end position="37"/>
    </location>
</feature>
<dbReference type="OrthoDB" id="5305306at2759"/>
<gene>
    <name evidence="2" type="ORF">CERZMDRAFT_95271</name>
</gene>
<keyword evidence="3" id="KW-1185">Reference proteome</keyword>